<keyword evidence="3" id="KW-1185">Reference proteome</keyword>
<keyword evidence="1" id="KW-0732">Signal</keyword>
<dbReference type="RefSeq" id="WP_160977495.1">
    <property type="nucleotide sequence ID" value="NZ_WVHK01000013.1"/>
</dbReference>
<dbReference type="EMBL" id="WVHK01000013">
    <property type="protein sequence ID" value="MXV19087.1"/>
    <property type="molecule type" value="Genomic_DNA"/>
</dbReference>
<feature type="chain" id="PRO_5026267347" description="Outer membrane beta-barrel protein" evidence="1">
    <location>
        <begin position="20"/>
        <end position="166"/>
    </location>
</feature>
<reference evidence="2 3" key="1">
    <citation type="submission" date="2019-11" db="EMBL/GenBank/DDBJ databases">
        <title>Genome sequence of Deinococcus xianganensis Y35, AI-2 producing algicidal bacterium, isolated from lake water.</title>
        <authorList>
            <person name="Li Y."/>
        </authorList>
    </citation>
    <scope>NUCLEOTIDE SEQUENCE [LARGE SCALE GENOMIC DNA]</scope>
    <source>
        <strain evidence="2 3">Y35</strain>
    </source>
</reference>
<sequence>MKKILLSVLTLATLSTASASEKFGAYLLGVQYQRDTNDTDAVRYGLGVPLAGFFDGGGAVALSGDVSFLRHTAAATETVQPYYGAGLGLSAVLGAGSGASVGAVGLYPNVLAGANFNVTDQFSLFAEGSVGPVVAFAYATDGQNSASGADVGLGYGLRLGVNYKFR</sequence>
<dbReference type="Proteomes" id="UP000430519">
    <property type="component" value="Unassembled WGS sequence"/>
</dbReference>
<accession>A0A6I4YJ82</accession>
<organism evidence="2 3">
    <name type="scientific">Deinococcus xianganensis</name>
    <dbReference type="NCBI Taxonomy" id="1507289"/>
    <lineage>
        <taxon>Bacteria</taxon>
        <taxon>Thermotogati</taxon>
        <taxon>Deinococcota</taxon>
        <taxon>Deinococci</taxon>
        <taxon>Deinococcales</taxon>
        <taxon>Deinococcaceae</taxon>
        <taxon>Deinococcus</taxon>
    </lineage>
</organism>
<comment type="caution">
    <text evidence="2">The sequence shown here is derived from an EMBL/GenBank/DDBJ whole genome shotgun (WGS) entry which is preliminary data.</text>
</comment>
<evidence type="ECO:0000313" key="2">
    <source>
        <dbReference type="EMBL" id="MXV19087.1"/>
    </source>
</evidence>
<name>A0A6I4YJ82_9DEIO</name>
<dbReference type="AlphaFoldDB" id="A0A6I4YJ82"/>
<gene>
    <name evidence="2" type="ORF">GLX28_05460</name>
</gene>
<protein>
    <recommendedName>
        <fullName evidence="4">Outer membrane beta-barrel protein</fullName>
    </recommendedName>
</protein>
<evidence type="ECO:0000313" key="3">
    <source>
        <dbReference type="Proteomes" id="UP000430519"/>
    </source>
</evidence>
<evidence type="ECO:0000256" key="1">
    <source>
        <dbReference type="SAM" id="SignalP"/>
    </source>
</evidence>
<evidence type="ECO:0008006" key="4">
    <source>
        <dbReference type="Google" id="ProtNLM"/>
    </source>
</evidence>
<feature type="signal peptide" evidence="1">
    <location>
        <begin position="1"/>
        <end position="19"/>
    </location>
</feature>
<proteinExistence type="predicted"/>